<dbReference type="RefSeq" id="WP_326076026.1">
    <property type="nucleotide sequence ID" value="NZ_JARLKY010000107.1"/>
</dbReference>
<dbReference type="Proteomes" id="UP001338137">
    <property type="component" value="Unassembled WGS sequence"/>
</dbReference>
<protein>
    <submittedName>
        <fullName evidence="3">Stalk domain-containing protein</fullName>
    </submittedName>
</protein>
<evidence type="ECO:0000313" key="4">
    <source>
        <dbReference type="Proteomes" id="UP001338137"/>
    </source>
</evidence>
<keyword evidence="4" id="KW-1185">Reference proteome</keyword>
<dbReference type="EMBL" id="JARLKY010000107">
    <property type="protein sequence ID" value="MEC0231935.1"/>
    <property type="molecule type" value="Genomic_DNA"/>
</dbReference>
<dbReference type="InterPro" id="IPR012854">
    <property type="entry name" value="Cu_amine_oxidase-like_N"/>
</dbReference>
<proteinExistence type="predicted"/>
<keyword evidence="1" id="KW-0732">Signal</keyword>
<sequence>MRKVILSFLVLFLSTFSFTISFAENSLQVSLFGGDVVLNGNKLNFTGTEYSTLNYNGHIYVPLRSLSETLQGTVSYNEQENVANINVRGGKDSYKSETSSANSDDFFKLSIHSEKEVYQYGQDINIWSALTYTGKEEKRIAHSHDLFVYTLTDEHGNTYDPGETLALLKSTFKENCICQSKS</sequence>
<evidence type="ECO:0000259" key="2">
    <source>
        <dbReference type="Pfam" id="PF07833"/>
    </source>
</evidence>
<organism evidence="3 4">
    <name type="scientific">Paenibacillus alba</name>
    <dbReference type="NCBI Taxonomy" id="1197127"/>
    <lineage>
        <taxon>Bacteria</taxon>
        <taxon>Bacillati</taxon>
        <taxon>Bacillota</taxon>
        <taxon>Bacilli</taxon>
        <taxon>Bacillales</taxon>
        <taxon>Paenibacillaceae</taxon>
        <taxon>Paenibacillus</taxon>
    </lineage>
</organism>
<feature type="signal peptide" evidence="1">
    <location>
        <begin position="1"/>
        <end position="23"/>
    </location>
</feature>
<dbReference type="Pfam" id="PF07833">
    <property type="entry name" value="Cu_amine_oxidN1"/>
    <property type="match status" value="1"/>
</dbReference>
<feature type="chain" id="PRO_5045608686" evidence="1">
    <location>
        <begin position="24"/>
        <end position="182"/>
    </location>
</feature>
<evidence type="ECO:0000256" key="1">
    <source>
        <dbReference type="SAM" id="SignalP"/>
    </source>
</evidence>
<feature type="domain" description="Copper amine oxidase-like N-terminal" evidence="2">
    <location>
        <begin position="38"/>
        <end position="86"/>
    </location>
</feature>
<reference evidence="3 4" key="1">
    <citation type="submission" date="2023-03" db="EMBL/GenBank/DDBJ databases">
        <title>Bacillus Genome Sequencing.</title>
        <authorList>
            <person name="Dunlap C."/>
        </authorList>
    </citation>
    <scope>NUCLEOTIDE SEQUENCE [LARGE SCALE GENOMIC DNA]</scope>
    <source>
        <strain evidence="3 4">BD-533</strain>
    </source>
</reference>
<gene>
    <name evidence="3" type="ORF">P4I72_33045</name>
</gene>
<evidence type="ECO:0000313" key="3">
    <source>
        <dbReference type="EMBL" id="MEC0231935.1"/>
    </source>
</evidence>
<name>A0ABU6GCK6_9BACL</name>
<accession>A0ABU6GCK6</accession>
<comment type="caution">
    <text evidence="3">The sequence shown here is derived from an EMBL/GenBank/DDBJ whole genome shotgun (WGS) entry which is preliminary data.</text>
</comment>